<organism evidence="2 3">
    <name type="scientific">Rarobacter incanus</name>
    <dbReference type="NCBI Taxonomy" id="153494"/>
    <lineage>
        <taxon>Bacteria</taxon>
        <taxon>Bacillati</taxon>
        <taxon>Actinomycetota</taxon>
        <taxon>Actinomycetes</taxon>
        <taxon>Micrococcales</taxon>
        <taxon>Rarobacteraceae</taxon>
        <taxon>Rarobacter</taxon>
    </lineage>
</organism>
<keyword evidence="3" id="KW-1185">Reference proteome</keyword>
<accession>A0A542SLS6</accession>
<sequence length="162" mass="16773">MRRVLWIGVGVAAAVFAAKKWRELTEEPGTTGSAARLAESLAGDLAKRAGDAGKVGLQKATAGAREFVTEFKRARAERETELAVSLLAESQGSVDELRARRAAARAAADGGTGWGGDAARTPTNPAPTPTSPAPTRNQKSAANANGGPDPFAGDEEHVGYEF</sequence>
<reference evidence="2 3" key="1">
    <citation type="submission" date="2019-06" db="EMBL/GenBank/DDBJ databases">
        <title>Sequencing the genomes of 1000 actinobacteria strains.</title>
        <authorList>
            <person name="Klenk H.-P."/>
        </authorList>
    </citation>
    <scope>NUCLEOTIDE SEQUENCE [LARGE SCALE GENOMIC DNA]</scope>
    <source>
        <strain evidence="2 3">DSM 10596</strain>
    </source>
</reference>
<dbReference type="EMBL" id="VFNV01000001">
    <property type="protein sequence ID" value="TQK75589.1"/>
    <property type="molecule type" value="Genomic_DNA"/>
</dbReference>
<name>A0A542SLS6_9MICO</name>
<evidence type="ECO:0000256" key="1">
    <source>
        <dbReference type="SAM" id="MobiDB-lite"/>
    </source>
</evidence>
<protein>
    <submittedName>
        <fullName evidence="2">Uncharacterized protein</fullName>
    </submittedName>
</protein>
<dbReference type="Proteomes" id="UP000316181">
    <property type="component" value="Unassembled WGS sequence"/>
</dbReference>
<evidence type="ECO:0000313" key="3">
    <source>
        <dbReference type="Proteomes" id="UP000316181"/>
    </source>
</evidence>
<evidence type="ECO:0000313" key="2">
    <source>
        <dbReference type="EMBL" id="TQK75589.1"/>
    </source>
</evidence>
<comment type="caution">
    <text evidence="2">The sequence shown here is derived from an EMBL/GenBank/DDBJ whole genome shotgun (WGS) entry which is preliminary data.</text>
</comment>
<feature type="region of interest" description="Disordered" evidence="1">
    <location>
        <begin position="90"/>
        <end position="162"/>
    </location>
</feature>
<gene>
    <name evidence="2" type="ORF">FB389_0219</name>
</gene>
<dbReference type="AlphaFoldDB" id="A0A542SLS6"/>
<proteinExistence type="predicted"/>